<dbReference type="Gene3D" id="3.40.50.150">
    <property type="entry name" value="Vaccinia Virus protein VP39"/>
    <property type="match status" value="1"/>
</dbReference>
<dbReference type="InterPro" id="IPR013216">
    <property type="entry name" value="Methyltransf_11"/>
</dbReference>
<gene>
    <name evidence="2" type="ORF">CGC58_10500</name>
</gene>
<feature type="domain" description="Methyltransferase type 11" evidence="1">
    <location>
        <begin position="165"/>
        <end position="213"/>
    </location>
</feature>
<dbReference type="GO" id="GO:0008757">
    <property type="term" value="F:S-adenosylmethionine-dependent methyltransferase activity"/>
    <property type="evidence" value="ECO:0007669"/>
    <property type="project" value="InterPro"/>
</dbReference>
<evidence type="ECO:0000313" key="3">
    <source>
        <dbReference type="Proteomes" id="UP000217348"/>
    </source>
</evidence>
<name>A0A250FYG8_9FLAO</name>
<evidence type="ECO:0000259" key="1">
    <source>
        <dbReference type="Pfam" id="PF08241"/>
    </source>
</evidence>
<accession>A0A250FYG8</accession>
<proteinExistence type="predicted"/>
<dbReference type="InterPro" id="IPR029063">
    <property type="entry name" value="SAM-dependent_MTases_sf"/>
</dbReference>
<dbReference type="Pfam" id="PF08241">
    <property type="entry name" value="Methyltransf_11"/>
    <property type="match status" value="1"/>
</dbReference>
<keyword evidence="2" id="KW-0489">Methyltransferase</keyword>
<organism evidence="2 3">
    <name type="scientific">Capnocytophaga stomatis</name>
    <dbReference type="NCBI Taxonomy" id="1848904"/>
    <lineage>
        <taxon>Bacteria</taxon>
        <taxon>Pseudomonadati</taxon>
        <taxon>Bacteroidota</taxon>
        <taxon>Flavobacteriia</taxon>
        <taxon>Flavobacteriales</taxon>
        <taxon>Flavobacteriaceae</taxon>
        <taxon>Capnocytophaga</taxon>
    </lineage>
</organism>
<sequence length="296" mass="35525">MYRPQKYYFLQIIKELPPKKNIHFETFKLFRTFAKEFFKPQNTLIFSWILNKVPRPWLIKASYCVRPFLSLYFRGNKYEDPIDGKKFRKFLPYGYAVQRPNVLSPSTLSLERHRLLWLYLTRETDFLSRTLNVLHVAPEQAFYKRFKKQPLWQYTTTDLHSPLADVKADLCNLPFADNTFDLILCNHVLEHIPDDQKAMNELLRVMKSGGTGIFQIPQDYTREATFEDDSITDPDERTRIFGQYDHVRVYGMDYFDKLRKIGFEVEEVRYAQQFSEEEIEKYRIVREEIIPVCRKP</sequence>
<dbReference type="SUPFAM" id="SSF53335">
    <property type="entry name" value="S-adenosyl-L-methionine-dependent methyltransferases"/>
    <property type="match status" value="1"/>
</dbReference>
<evidence type="ECO:0000313" key="2">
    <source>
        <dbReference type="EMBL" id="ATA90113.1"/>
    </source>
</evidence>
<protein>
    <submittedName>
        <fullName evidence="2">SAM-dependent methyltransferase</fullName>
    </submittedName>
</protein>
<dbReference type="EMBL" id="CP022387">
    <property type="protein sequence ID" value="ATA90113.1"/>
    <property type="molecule type" value="Genomic_DNA"/>
</dbReference>
<dbReference type="KEGG" id="csto:CGC58_10500"/>
<dbReference type="PANTHER" id="PTHR43591">
    <property type="entry name" value="METHYLTRANSFERASE"/>
    <property type="match status" value="1"/>
</dbReference>
<dbReference type="OrthoDB" id="3896938at2"/>
<reference evidence="3" key="1">
    <citation type="submission" date="2017-06" db="EMBL/GenBank/DDBJ databases">
        <title>Capnocytophaga spp. assemblies.</title>
        <authorList>
            <person name="Gulvik C.A."/>
        </authorList>
    </citation>
    <scope>NUCLEOTIDE SEQUENCE [LARGE SCALE GENOMIC DNA]</scope>
    <source>
        <strain evidence="3">H2177</strain>
    </source>
</reference>
<dbReference type="CDD" id="cd02440">
    <property type="entry name" value="AdoMet_MTases"/>
    <property type="match status" value="1"/>
</dbReference>
<keyword evidence="2" id="KW-0808">Transferase</keyword>
<dbReference type="AlphaFoldDB" id="A0A250FYG8"/>
<dbReference type="GO" id="GO:0032259">
    <property type="term" value="P:methylation"/>
    <property type="evidence" value="ECO:0007669"/>
    <property type="project" value="UniProtKB-KW"/>
</dbReference>
<dbReference type="Proteomes" id="UP000217348">
    <property type="component" value="Chromosome"/>
</dbReference>